<keyword evidence="1" id="KW-0433">Leucine-rich repeat</keyword>
<feature type="compositionally biased region" description="Polar residues" evidence="9">
    <location>
        <begin position="12"/>
        <end position="23"/>
    </location>
</feature>
<evidence type="ECO:0000256" key="3">
    <source>
        <dbReference type="ARBA" id="ARBA00022729"/>
    </source>
</evidence>
<feature type="region of interest" description="Disordered" evidence="9">
    <location>
        <begin position="1"/>
        <end position="34"/>
    </location>
</feature>
<dbReference type="AlphaFoldDB" id="A0A7J8VTL6"/>
<evidence type="ECO:0000259" key="11">
    <source>
        <dbReference type="PROSITE" id="PS50011"/>
    </source>
</evidence>
<dbReference type="SUPFAM" id="SSF52058">
    <property type="entry name" value="L domain-like"/>
    <property type="match status" value="1"/>
</dbReference>
<dbReference type="Pfam" id="PF07714">
    <property type="entry name" value="PK_Tyr_Ser-Thr"/>
    <property type="match status" value="1"/>
</dbReference>
<dbReference type="InterPro" id="IPR000719">
    <property type="entry name" value="Prot_kinase_dom"/>
</dbReference>
<dbReference type="InterPro" id="IPR032675">
    <property type="entry name" value="LRR_dom_sf"/>
</dbReference>
<feature type="domain" description="Protein kinase" evidence="11">
    <location>
        <begin position="412"/>
        <end position="677"/>
    </location>
</feature>
<dbReference type="InterPro" id="IPR001611">
    <property type="entry name" value="Leu-rich_rpt"/>
</dbReference>
<dbReference type="OrthoDB" id="291737at2759"/>
<feature type="transmembrane region" description="Helical" evidence="10">
    <location>
        <begin position="349"/>
        <end position="372"/>
    </location>
</feature>
<dbReference type="FunFam" id="3.80.10.10:FF:000129">
    <property type="entry name" value="Leucine-rich repeat receptor-like kinase"/>
    <property type="match status" value="1"/>
</dbReference>
<keyword evidence="7" id="KW-0675">Receptor</keyword>
<evidence type="ECO:0000256" key="2">
    <source>
        <dbReference type="ARBA" id="ARBA00022692"/>
    </source>
</evidence>
<name>A0A7J8VTL6_9ROSI</name>
<keyword evidence="3" id="KW-0732">Signal</keyword>
<dbReference type="GO" id="GO:0004672">
    <property type="term" value="F:protein kinase activity"/>
    <property type="evidence" value="ECO:0007669"/>
    <property type="project" value="InterPro"/>
</dbReference>
<dbReference type="Gene3D" id="3.80.10.10">
    <property type="entry name" value="Ribonuclease Inhibitor"/>
    <property type="match status" value="1"/>
</dbReference>
<dbReference type="Gene3D" id="3.30.200.20">
    <property type="entry name" value="Phosphorylase Kinase, domain 1"/>
    <property type="match status" value="1"/>
</dbReference>
<evidence type="ECO:0000313" key="13">
    <source>
        <dbReference type="Proteomes" id="UP000593573"/>
    </source>
</evidence>
<dbReference type="Proteomes" id="UP000593573">
    <property type="component" value="Unassembled WGS sequence"/>
</dbReference>
<keyword evidence="4" id="KW-0677">Repeat</keyword>
<keyword evidence="13" id="KW-1185">Reference proteome</keyword>
<evidence type="ECO:0000256" key="9">
    <source>
        <dbReference type="SAM" id="MobiDB-lite"/>
    </source>
</evidence>
<dbReference type="InterPro" id="IPR001245">
    <property type="entry name" value="Ser-Thr/Tyr_kinase_cat_dom"/>
</dbReference>
<keyword evidence="6 10" id="KW-0472">Membrane</keyword>
<dbReference type="InterPro" id="IPR013210">
    <property type="entry name" value="LRR_N_plant-typ"/>
</dbReference>
<dbReference type="Pfam" id="PF00560">
    <property type="entry name" value="LRR_1"/>
    <property type="match status" value="2"/>
</dbReference>
<accession>A0A7J8VTL6</accession>
<dbReference type="PROSITE" id="PS50011">
    <property type="entry name" value="PROTEIN_KINASE_DOM"/>
    <property type="match status" value="1"/>
</dbReference>
<evidence type="ECO:0000256" key="6">
    <source>
        <dbReference type="ARBA" id="ARBA00023136"/>
    </source>
</evidence>
<proteinExistence type="predicted"/>
<dbReference type="SUPFAM" id="SSF56112">
    <property type="entry name" value="Protein kinase-like (PK-like)"/>
    <property type="match status" value="1"/>
</dbReference>
<dbReference type="Gene3D" id="1.10.510.10">
    <property type="entry name" value="Transferase(Phosphotransferase) domain 1"/>
    <property type="match status" value="1"/>
</dbReference>
<evidence type="ECO:0000256" key="1">
    <source>
        <dbReference type="ARBA" id="ARBA00022614"/>
    </source>
</evidence>
<gene>
    <name evidence="12" type="ORF">Goklo_002603</name>
</gene>
<protein>
    <recommendedName>
        <fullName evidence="11">Protein kinase domain-containing protein</fullName>
    </recommendedName>
</protein>
<keyword evidence="2 10" id="KW-0812">Transmembrane</keyword>
<feature type="non-terminal residue" evidence="12">
    <location>
        <position position="704"/>
    </location>
</feature>
<dbReference type="PANTHER" id="PTHR46084">
    <property type="entry name" value="PROTEIN MALE DISCOVERER 2"/>
    <property type="match status" value="1"/>
</dbReference>
<evidence type="ECO:0000256" key="8">
    <source>
        <dbReference type="ARBA" id="ARBA00046288"/>
    </source>
</evidence>
<keyword evidence="5 10" id="KW-1133">Transmembrane helix</keyword>
<evidence type="ECO:0000256" key="4">
    <source>
        <dbReference type="ARBA" id="ARBA00022737"/>
    </source>
</evidence>
<comment type="caution">
    <text evidence="12">The sequence shown here is derived from an EMBL/GenBank/DDBJ whole genome shotgun (WGS) entry which is preliminary data.</text>
</comment>
<evidence type="ECO:0000256" key="10">
    <source>
        <dbReference type="SAM" id="Phobius"/>
    </source>
</evidence>
<evidence type="ECO:0000256" key="5">
    <source>
        <dbReference type="ARBA" id="ARBA00022989"/>
    </source>
</evidence>
<dbReference type="PANTHER" id="PTHR46084:SF4">
    <property type="entry name" value="PROTEIN KINASE DOMAIN-CONTAINING PROTEIN"/>
    <property type="match status" value="1"/>
</dbReference>
<dbReference type="EMBL" id="JABFAB010000012">
    <property type="protein sequence ID" value="MBA0666155.1"/>
    <property type="molecule type" value="Genomic_DNA"/>
</dbReference>
<feature type="compositionally biased region" description="Low complexity" evidence="9">
    <location>
        <begin position="315"/>
        <end position="343"/>
    </location>
</feature>
<reference evidence="12 13" key="1">
    <citation type="journal article" date="2019" name="Genome Biol. Evol.">
        <title>Insights into the evolution of the New World diploid cottons (Gossypium, subgenus Houzingenia) based on genome sequencing.</title>
        <authorList>
            <person name="Grover C.E."/>
            <person name="Arick M.A. 2nd"/>
            <person name="Thrash A."/>
            <person name="Conover J.L."/>
            <person name="Sanders W.S."/>
            <person name="Peterson D.G."/>
            <person name="Frelichowski J.E."/>
            <person name="Scheffler J.A."/>
            <person name="Scheffler B.E."/>
            <person name="Wendel J.F."/>
        </authorList>
    </citation>
    <scope>NUCLEOTIDE SEQUENCE [LARGE SCALE GENOMIC DNA]</scope>
    <source>
        <strain evidence="12">57</strain>
        <tissue evidence="12">Leaf</tissue>
    </source>
</reference>
<comment type="subcellular location">
    <subcellularLocation>
        <location evidence="8">Endomembrane system</location>
        <topology evidence="8">Single-pass type I membrane protein</topology>
    </subcellularLocation>
</comment>
<feature type="region of interest" description="Disordered" evidence="9">
    <location>
        <begin position="278"/>
        <end position="343"/>
    </location>
</feature>
<evidence type="ECO:0000256" key="7">
    <source>
        <dbReference type="ARBA" id="ARBA00023170"/>
    </source>
</evidence>
<organism evidence="12 13">
    <name type="scientific">Gossypium klotzschianum</name>
    <dbReference type="NCBI Taxonomy" id="34286"/>
    <lineage>
        <taxon>Eukaryota</taxon>
        <taxon>Viridiplantae</taxon>
        <taxon>Streptophyta</taxon>
        <taxon>Embryophyta</taxon>
        <taxon>Tracheophyta</taxon>
        <taxon>Spermatophyta</taxon>
        <taxon>Magnoliopsida</taxon>
        <taxon>eudicotyledons</taxon>
        <taxon>Gunneridae</taxon>
        <taxon>Pentapetalae</taxon>
        <taxon>rosids</taxon>
        <taxon>malvids</taxon>
        <taxon>Malvales</taxon>
        <taxon>Malvaceae</taxon>
        <taxon>Malvoideae</taxon>
        <taxon>Gossypium</taxon>
    </lineage>
</organism>
<evidence type="ECO:0000313" key="12">
    <source>
        <dbReference type="EMBL" id="MBA0666155.1"/>
    </source>
</evidence>
<sequence length="704" mass="77103">SVEYPNGEENSKSNQASPTTTRTPLDRAGHNTNPGFGLRFSRSMSSVGGLALAGFDNASFSTIEEDKISNLRTFNGSGGVNRVCTEEAPLAMEIAMSKIVGGWISRERICERLPEELRPLKQEDDDDEQELEVCKTKTRVSRFALLRLRERVVNDPFGALWAWKEEDGEINHCSWFGVECCDGKVIALNLKDLCLEGTLAPELGTLIHIKSIILRNNSFTGTIPEGISELKELEVLDLGYNNFNESLPSGLSSDLSLTIQNSDRSEGAVLRKLLQETANTSAKSPKAPTHPASSKPSTNSTYLRGAPVPRPPSAPASKPSGNDTVPSTSAPSPSGSNPSISDSKSSHEAAILVGSIGGGTFLLILIIIAYLLKTYKVSTVKPWATGLSGQLQKAFVTGVPKLKRSELEAACEDFSNVIGSTTIGTVYKGTLSNGVEIAVVSVPVESTKDWSKNLETQFRKKIDTLSKVNHKNFVNLLGYCEEDNPFTRMLVFEYAPNGTLFEHLHIKESEHLDWAMRLRIIMGMAYCLEHMHQLNPPVPHNNLSSSAVSLTEDYAAKISDSCFWNELTASDREADGINLSDTTMASLESNVYTFGVLLFEIVTGRMPYLVDNGSSEDMASDYLRREQALVEMVDPTLNSFDKDQFDLIGEVIKSCIDPEPGHRPDMRGVSARLREITAITPDNAIPKLSPLWWAELEIMSTEAS</sequence>
<dbReference type="Pfam" id="PF08263">
    <property type="entry name" value="LRRNT_2"/>
    <property type="match status" value="1"/>
</dbReference>
<dbReference type="GO" id="GO:0005524">
    <property type="term" value="F:ATP binding"/>
    <property type="evidence" value="ECO:0007669"/>
    <property type="project" value="InterPro"/>
</dbReference>
<feature type="compositionally biased region" description="Polar residues" evidence="9">
    <location>
        <begin position="291"/>
        <end position="302"/>
    </location>
</feature>
<dbReference type="InterPro" id="IPR011009">
    <property type="entry name" value="Kinase-like_dom_sf"/>
</dbReference>
<dbReference type="FunFam" id="3.30.200.20:FF:000489">
    <property type="entry name" value="Inactive receptor-like serine/threonine-protein kinase"/>
    <property type="match status" value="1"/>
</dbReference>
<dbReference type="GO" id="GO:0012505">
    <property type="term" value="C:endomembrane system"/>
    <property type="evidence" value="ECO:0007669"/>
    <property type="project" value="UniProtKB-SubCell"/>
</dbReference>